<gene>
    <name evidence="3" type="primary">rpl18a</name>
    <name evidence="3" type="synonym">rpl20e</name>
    <name evidence="3" type="synonym">rplX</name>
    <name evidence="5" type="ordered locus">ASAC_1111</name>
</gene>
<proteinExistence type="inferred from homology"/>
<dbReference type="NCBIfam" id="NF001981">
    <property type="entry name" value="PRK00773.1-1"/>
    <property type="match status" value="1"/>
</dbReference>
<dbReference type="eggNOG" id="arCOG04175">
    <property type="taxonomic scope" value="Archaea"/>
</dbReference>
<accession>D9Q2H8</accession>
<dbReference type="HAMAP" id="MF_00273">
    <property type="entry name" value="Ribosomal_eL20"/>
    <property type="match status" value="1"/>
</dbReference>
<dbReference type="HOGENOM" id="CLU_177460_0_0_2"/>
<feature type="domain" description="Large ribosomal subunit protein eL20" evidence="4">
    <location>
        <begin position="8"/>
        <end position="66"/>
    </location>
</feature>
<dbReference type="GO" id="GO:0006412">
    <property type="term" value="P:translation"/>
    <property type="evidence" value="ECO:0007669"/>
    <property type="project" value="UniProtKB-UniRule"/>
</dbReference>
<dbReference type="GO" id="GO:0005840">
    <property type="term" value="C:ribosome"/>
    <property type="evidence" value="ECO:0007669"/>
    <property type="project" value="UniProtKB-KW"/>
</dbReference>
<keyword evidence="3" id="KW-0694">RNA-binding</keyword>
<dbReference type="Pfam" id="PF01775">
    <property type="entry name" value="Ribosomal_L18A"/>
    <property type="match status" value="1"/>
</dbReference>
<keyword evidence="3" id="KW-0699">rRNA-binding</keyword>
<evidence type="ECO:0000313" key="5">
    <source>
        <dbReference type="EMBL" id="ADL19516.1"/>
    </source>
</evidence>
<dbReference type="SUPFAM" id="SSF160374">
    <property type="entry name" value="RplX-like"/>
    <property type="match status" value="1"/>
</dbReference>
<dbReference type="KEGG" id="asc:ASAC_1111"/>
<dbReference type="STRING" id="666510.ASAC_1111"/>
<keyword evidence="6" id="KW-1185">Reference proteome</keyword>
<dbReference type="GO" id="GO:0003735">
    <property type="term" value="F:structural constituent of ribosome"/>
    <property type="evidence" value="ECO:0007669"/>
    <property type="project" value="InterPro"/>
</dbReference>
<dbReference type="FunCoup" id="D9Q2H8">
    <property type="interactions" value="60"/>
</dbReference>
<evidence type="ECO:0000256" key="3">
    <source>
        <dbReference type="HAMAP-Rule" id="MF_00273"/>
    </source>
</evidence>
<dbReference type="AlphaFoldDB" id="D9Q2H8"/>
<dbReference type="Proteomes" id="UP000000346">
    <property type="component" value="Chromosome"/>
</dbReference>
<protein>
    <recommendedName>
        <fullName evidence="3">Large ribosomal subunit protein eL20</fullName>
    </recommendedName>
</protein>
<keyword evidence="2 3" id="KW-0687">Ribonucleoprotein</keyword>
<dbReference type="EMBL" id="CP001742">
    <property type="protein sequence ID" value="ADL19516.1"/>
    <property type="molecule type" value="Genomic_DNA"/>
</dbReference>
<dbReference type="GO" id="GO:0070180">
    <property type="term" value="F:large ribosomal subunit rRNA binding"/>
    <property type="evidence" value="ECO:0007669"/>
    <property type="project" value="UniProtKB-UniRule"/>
</dbReference>
<dbReference type="InterPro" id="IPR023573">
    <property type="entry name" value="Ribosomal_eL20_dom"/>
</dbReference>
<name>D9Q2H8_ACIS3</name>
<dbReference type="Gene3D" id="3.10.20.10">
    <property type="match status" value="1"/>
</dbReference>
<evidence type="ECO:0000256" key="2">
    <source>
        <dbReference type="ARBA" id="ARBA00023274"/>
    </source>
</evidence>
<evidence type="ECO:0000313" key="6">
    <source>
        <dbReference type="Proteomes" id="UP000000346"/>
    </source>
</evidence>
<evidence type="ECO:0000256" key="1">
    <source>
        <dbReference type="ARBA" id="ARBA00022980"/>
    </source>
</evidence>
<comment type="subunit">
    <text evidence="3">Part of the 50S ribosomal subunit. Binds 23S rRNA.</text>
</comment>
<dbReference type="InParanoid" id="D9Q2H8"/>
<comment type="similarity">
    <text evidence="3">Belongs to the eukaryotic ribosomal protein eL20 family.</text>
</comment>
<sequence length="88" mass="10420">MSSDTRPKVYLVEGQMMLSHDKFPEWHKFKVFVRSVKERDALERVYSELGSRHKLKRYHIRILSVKEIPLEQVTDAHILSLAEATRVK</sequence>
<reference evidence="5 6" key="1">
    <citation type="journal article" date="2010" name="Appl. Environ. Microbiol.">
        <title>The genome sequence of the crenarchaeon Acidilobus saccharovorans supports a new order, Acidilobales, and suggests an important ecological role in terrestrial acidic hot springs.</title>
        <authorList>
            <person name="Mardanov A.V."/>
            <person name="Svetlitchnyi V.A."/>
            <person name="Beletsky A.V."/>
            <person name="Prokofeva M.I."/>
            <person name="Bonch-Osmolovskaya E.A."/>
            <person name="Ravin N.V."/>
            <person name="Skryabin K.G."/>
        </authorList>
    </citation>
    <scope>NUCLEOTIDE SEQUENCE [LARGE SCALE GENOMIC DNA]</scope>
    <source>
        <strain evidence="6">DSM 16705 / JCM 18335 / VKM B-2471 / 345-15</strain>
    </source>
</reference>
<dbReference type="GO" id="GO:1990904">
    <property type="term" value="C:ribonucleoprotein complex"/>
    <property type="evidence" value="ECO:0007669"/>
    <property type="project" value="UniProtKB-KW"/>
</dbReference>
<dbReference type="RefSeq" id="WP_013267028.1">
    <property type="nucleotide sequence ID" value="NC_014374.1"/>
</dbReference>
<keyword evidence="1 3" id="KW-0689">Ribosomal protein</keyword>
<dbReference type="InterPro" id="IPR028877">
    <property type="entry name" value="Ribosomal_eL20"/>
</dbReference>
<dbReference type="GeneID" id="9499360"/>
<evidence type="ECO:0000259" key="4">
    <source>
        <dbReference type="Pfam" id="PF01775"/>
    </source>
</evidence>
<dbReference type="OrthoDB" id="191241at2157"/>
<organism evidence="5 6">
    <name type="scientific">Acidilobus saccharovorans (strain DSM 16705 / JCM 18335 / VKM B-2471 / 345-15)</name>
    <dbReference type="NCBI Taxonomy" id="666510"/>
    <lineage>
        <taxon>Archaea</taxon>
        <taxon>Thermoproteota</taxon>
        <taxon>Thermoprotei</taxon>
        <taxon>Acidilobales</taxon>
        <taxon>Acidilobaceae</taxon>
        <taxon>Acidilobus</taxon>
    </lineage>
</organism>